<dbReference type="InterPro" id="IPR008181">
    <property type="entry name" value="dUTPase"/>
</dbReference>
<dbReference type="RefSeq" id="YP_009036575.1">
    <property type="nucleotide sequence ID" value="NC_024213.1"/>
</dbReference>
<dbReference type="InterPro" id="IPR036157">
    <property type="entry name" value="dUTPase-like_sf"/>
</dbReference>
<dbReference type="GO" id="GO:0046081">
    <property type="term" value="P:dUTP catabolic process"/>
    <property type="evidence" value="ECO:0007669"/>
    <property type="project" value="InterPro"/>
</dbReference>
<reference evidence="2" key="1">
    <citation type="submission" date="2014-09" db="EMBL/GenBank/DDBJ databases">
        <authorList>
            <person name="Sauder A.B."/>
            <person name="McKenzie Q.R."/>
            <person name="Temple L.M."/>
            <person name="Alexis B.K."/>
            <person name="Al-Atrache Z."/>
            <person name="Lewis L.O."/>
            <person name="Loesser-Casey K.E."/>
            <person name="Mitchell K.J."/>
        </authorList>
    </citation>
    <scope>NUCLEOTIDE SEQUENCE [LARGE SCALE GENOMIC DNA]</scope>
</reference>
<accession>A0A024B0J2</accession>
<organism evidence="1 2">
    <name type="scientific">Bacillus phage Hakuna</name>
    <dbReference type="NCBI Taxonomy" id="1486659"/>
    <lineage>
        <taxon>Viruses</taxon>
        <taxon>Duplodnaviria</taxon>
        <taxon>Heunggongvirae</taxon>
        <taxon>Uroviricota</taxon>
        <taxon>Caudoviricetes</taxon>
        <taxon>Herelleviridae</taxon>
        <taxon>Bastillevirinae</taxon>
        <taxon>Wphvirus</taxon>
        <taxon>Wphvirus hakuna</taxon>
    </lineage>
</organism>
<dbReference type="KEGG" id="vg:19526126"/>
<dbReference type="PANTHER" id="PTHR11241:SF0">
    <property type="entry name" value="DEOXYURIDINE 5'-TRIPHOSPHATE NUCLEOTIDOHYDROLASE"/>
    <property type="match status" value="1"/>
</dbReference>
<dbReference type="PANTHER" id="PTHR11241">
    <property type="entry name" value="DEOXYURIDINE 5'-TRIPHOSPHATE NUCLEOTIDOHYDROLASE"/>
    <property type="match status" value="1"/>
</dbReference>
<evidence type="ECO:0000313" key="1">
    <source>
        <dbReference type="EMBL" id="AHZ10144.1"/>
    </source>
</evidence>
<dbReference type="GO" id="GO:0004170">
    <property type="term" value="F:dUTP diphosphatase activity"/>
    <property type="evidence" value="ECO:0007669"/>
    <property type="project" value="InterPro"/>
</dbReference>
<proteinExistence type="predicted"/>
<sequence>MTDELKVSELPVKVVLGDGAKIPKNAHGDDFCDDVYAAEGRLVPPATFKSILVPTNVTTEFDAKYGLKLNTRSGMGYKTPLILANATGIIEASYRGTIGVLLRNTFVGSSLVDFVFDTSGNRVPYTEIPKELITQAREFFEEESEFLGYGKPESMEDFKKEMNAWLERSKTGEFGEGNISRIQHLLNNGEQLNMKDAATWVDRVAPKPSAKQRLFYDLFPVGTVMVEKGERIAQIHFQEIVRAKYEEITKEGLSETARGDKKYGGTGVK</sequence>
<dbReference type="SUPFAM" id="SSF51283">
    <property type="entry name" value="dUTPase-like"/>
    <property type="match status" value="2"/>
</dbReference>
<dbReference type="EMBL" id="KJ489399">
    <property type="protein sequence ID" value="AHZ10144.1"/>
    <property type="molecule type" value="Genomic_DNA"/>
</dbReference>
<dbReference type="Proteomes" id="UP000026900">
    <property type="component" value="Segment"/>
</dbReference>
<dbReference type="Gene3D" id="2.70.40.10">
    <property type="match status" value="2"/>
</dbReference>
<protein>
    <submittedName>
        <fullName evidence="1">dUTP nucleotidohydrolase</fullName>
    </submittedName>
</protein>
<dbReference type="GO" id="GO:0000287">
    <property type="term" value="F:magnesium ion binding"/>
    <property type="evidence" value="ECO:0007669"/>
    <property type="project" value="InterPro"/>
</dbReference>
<dbReference type="GeneID" id="19526126"/>
<keyword evidence="2" id="KW-1185">Reference proteome</keyword>
<evidence type="ECO:0000313" key="2">
    <source>
        <dbReference type="Proteomes" id="UP000026900"/>
    </source>
</evidence>
<keyword evidence="1" id="KW-0378">Hydrolase</keyword>
<name>A0A024B0J2_9CAUD</name>
<dbReference type="GO" id="GO:0006226">
    <property type="term" value="P:dUMP biosynthetic process"/>
    <property type="evidence" value="ECO:0007669"/>
    <property type="project" value="InterPro"/>
</dbReference>